<evidence type="ECO:0000313" key="1">
    <source>
        <dbReference type="EMBL" id="SEB78984.1"/>
    </source>
</evidence>
<reference evidence="1 2" key="1">
    <citation type="submission" date="2016-10" db="EMBL/GenBank/DDBJ databases">
        <authorList>
            <person name="de Groot N.N."/>
        </authorList>
    </citation>
    <scope>NUCLEOTIDE SEQUENCE [LARGE SCALE GENOMIC DNA]</scope>
    <source>
        <strain evidence="1 2">MAR_2009_71</strain>
    </source>
</reference>
<dbReference type="EMBL" id="FNTB01000001">
    <property type="protein sequence ID" value="SEB78984.1"/>
    <property type="molecule type" value="Genomic_DNA"/>
</dbReference>
<protein>
    <submittedName>
        <fullName evidence="1">Uncharacterized protein</fullName>
    </submittedName>
</protein>
<proteinExistence type="predicted"/>
<dbReference type="Proteomes" id="UP000183038">
    <property type="component" value="Unassembled WGS sequence"/>
</dbReference>
<dbReference type="OrthoDB" id="9885772at2"/>
<organism evidence="1 2">
    <name type="scientific">Maribacter dokdonensis</name>
    <dbReference type="NCBI Taxonomy" id="320912"/>
    <lineage>
        <taxon>Bacteria</taxon>
        <taxon>Pseudomonadati</taxon>
        <taxon>Bacteroidota</taxon>
        <taxon>Flavobacteriia</taxon>
        <taxon>Flavobacteriales</taxon>
        <taxon>Flavobacteriaceae</taxon>
        <taxon>Maribacter</taxon>
    </lineage>
</organism>
<dbReference type="RefSeq" id="WP_074671575.1">
    <property type="nucleotide sequence ID" value="NZ_FNTB01000001.1"/>
</dbReference>
<accession>A0A1H4M895</accession>
<sequence>MGKINNTNRLKPRPTSFPWHIHIDKDPRQGAKKSGRLIHVEEPLYECSFYVADEPIEVKGFSTHDIENGVQLYGVTLPNDEELTEDIKGISASMKDGAHFLYNILYPAFFRKMSDKEKVERAINEHYEYYSLRGVPVRLVFNNDGDVIGSDTFNIETEKLELSGDMAQIMSDPHSEKITEDEFDDLCNELISKKK</sequence>
<gene>
    <name evidence="1" type="ORF">SAMN05192540_1550</name>
</gene>
<dbReference type="AlphaFoldDB" id="A0A1H4M895"/>
<evidence type="ECO:0000313" key="2">
    <source>
        <dbReference type="Proteomes" id="UP000183038"/>
    </source>
</evidence>
<name>A0A1H4M895_9FLAO</name>